<feature type="compositionally biased region" description="Basic residues" evidence="1">
    <location>
        <begin position="108"/>
        <end position="136"/>
    </location>
</feature>
<organism evidence="3">
    <name type="scientific">viral metagenome</name>
    <dbReference type="NCBI Taxonomy" id="1070528"/>
    <lineage>
        <taxon>unclassified sequences</taxon>
        <taxon>metagenomes</taxon>
        <taxon>organismal metagenomes</taxon>
    </lineage>
</organism>
<accession>A0A6C0LCG4</accession>
<proteinExistence type="predicted"/>
<feature type="region of interest" description="Disordered" evidence="1">
    <location>
        <begin position="94"/>
        <end position="136"/>
    </location>
</feature>
<evidence type="ECO:0000256" key="2">
    <source>
        <dbReference type="SAM" id="Phobius"/>
    </source>
</evidence>
<dbReference type="AlphaFoldDB" id="A0A6C0LCG4"/>
<reference evidence="3" key="1">
    <citation type="journal article" date="2020" name="Nature">
        <title>Giant virus diversity and host interactions through global metagenomics.</title>
        <authorList>
            <person name="Schulz F."/>
            <person name="Roux S."/>
            <person name="Paez-Espino D."/>
            <person name="Jungbluth S."/>
            <person name="Walsh D.A."/>
            <person name="Denef V.J."/>
            <person name="McMahon K.D."/>
            <person name="Konstantinidis K.T."/>
            <person name="Eloe-Fadrosh E.A."/>
            <person name="Kyrpides N.C."/>
            <person name="Woyke T."/>
        </authorList>
    </citation>
    <scope>NUCLEOTIDE SEQUENCE</scope>
    <source>
        <strain evidence="3">GVMAG-M-3300027770-73</strain>
    </source>
</reference>
<name>A0A6C0LCG4_9ZZZZ</name>
<evidence type="ECO:0000256" key="1">
    <source>
        <dbReference type="SAM" id="MobiDB-lite"/>
    </source>
</evidence>
<dbReference type="EMBL" id="MN740473">
    <property type="protein sequence ID" value="QHU28639.1"/>
    <property type="molecule type" value="Genomic_DNA"/>
</dbReference>
<keyword evidence="2" id="KW-0812">Transmembrane</keyword>
<keyword evidence="2" id="KW-1133">Transmembrane helix</keyword>
<feature type="transmembrane region" description="Helical" evidence="2">
    <location>
        <begin position="15"/>
        <end position="32"/>
    </location>
</feature>
<keyword evidence="2" id="KW-0472">Membrane</keyword>
<protein>
    <submittedName>
        <fullName evidence="3">Uncharacterized protein</fullName>
    </submittedName>
</protein>
<sequence>MAFNRADDFMFVKPLNIAIPLVTGSVVAPLLITDKEGTKKYYFYALKSKDTFNEKTIPIVEGNVYYANEFKVDKELSAMPLEMFKALVKQANITPEGTGDHRDYYNGGRRRKRKTQRRKRKSKAQRRKRKSKSQRK</sequence>
<evidence type="ECO:0000313" key="3">
    <source>
        <dbReference type="EMBL" id="QHU28639.1"/>
    </source>
</evidence>